<protein>
    <submittedName>
        <fullName evidence="1">Uncharacterized protein</fullName>
    </submittedName>
</protein>
<reference evidence="1" key="1">
    <citation type="submission" date="2018-05" db="EMBL/GenBank/DDBJ databases">
        <authorList>
            <person name="Lanie J.A."/>
            <person name="Ng W.-L."/>
            <person name="Kazmierczak K.M."/>
            <person name="Andrzejewski T.M."/>
            <person name="Davidsen T.M."/>
            <person name="Wayne K.J."/>
            <person name="Tettelin H."/>
            <person name="Glass J.I."/>
            <person name="Rusch D."/>
            <person name="Podicherti R."/>
            <person name="Tsui H.-C.T."/>
            <person name="Winkler M.E."/>
        </authorList>
    </citation>
    <scope>NUCLEOTIDE SEQUENCE</scope>
</reference>
<name>A0A381WMI7_9ZZZZ</name>
<evidence type="ECO:0000313" key="1">
    <source>
        <dbReference type="EMBL" id="SVA53736.1"/>
    </source>
</evidence>
<dbReference type="AlphaFoldDB" id="A0A381WMI7"/>
<gene>
    <name evidence="1" type="ORF">METZ01_LOCUS106590</name>
</gene>
<dbReference type="EMBL" id="UINC01012286">
    <property type="protein sequence ID" value="SVA53736.1"/>
    <property type="molecule type" value="Genomic_DNA"/>
</dbReference>
<proteinExistence type="predicted"/>
<accession>A0A381WMI7</accession>
<sequence>MGLAQDDSTAIVTPGILKSQEAETVTISASVKLIDVRPTAYRLSLYPRSHPTESFIQKLYFPGEPIQIILPANILNSDSLGNIAKLEPLGDAYDVQYRMFNADVGEIALSTFNILPPADILKLTVLNERTDEPIPNCDIVVSQEGLIFTNITADTSGYARVRIPINRDNEIPVLLTIDSHDLFPIWRAKINVPIGVSEKTVNISPIKLQRGETVYYVTDDLSPFRKSPENGAAILFLLNKGDHVAISKTAGDRLFGRVRVFIDRQNKYQSVNGWILRQYVMIGK</sequence>
<organism evidence="1">
    <name type="scientific">marine metagenome</name>
    <dbReference type="NCBI Taxonomy" id="408172"/>
    <lineage>
        <taxon>unclassified sequences</taxon>
        <taxon>metagenomes</taxon>
        <taxon>ecological metagenomes</taxon>
    </lineage>
</organism>